<reference evidence="1" key="1">
    <citation type="submission" date="2020-05" db="EMBL/GenBank/DDBJ databases">
        <authorList>
            <person name="Chiriac C."/>
            <person name="Salcher M."/>
            <person name="Ghai R."/>
            <person name="Kavagutti S V."/>
        </authorList>
    </citation>
    <scope>NUCLEOTIDE SEQUENCE</scope>
</reference>
<organism evidence="1">
    <name type="scientific">uncultured Caudovirales phage</name>
    <dbReference type="NCBI Taxonomy" id="2100421"/>
    <lineage>
        <taxon>Viruses</taxon>
        <taxon>Duplodnaviria</taxon>
        <taxon>Heunggongvirae</taxon>
        <taxon>Uroviricota</taxon>
        <taxon>Caudoviricetes</taxon>
        <taxon>Peduoviridae</taxon>
        <taxon>Maltschvirus</taxon>
        <taxon>Maltschvirus maltsch</taxon>
    </lineage>
</organism>
<protein>
    <submittedName>
        <fullName evidence="1">Uncharacterized protein</fullName>
    </submittedName>
</protein>
<proteinExistence type="predicted"/>
<dbReference type="EMBL" id="LR798321">
    <property type="protein sequence ID" value="CAB5223300.1"/>
    <property type="molecule type" value="Genomic_DNA"/>
</dbReference>
<gene>
    <name evidence="1" type="ORF">UFOVP383_19</name>
</gene>
<name>A0A6J7WZY6_9CAUD</name>
<sequence>MAASPAFISVPRIGRCSLSTANTATDGTGTITDLIVGVAAGTRVLSINVQGTNQTVAALVNIFLYDGTNYDLFDQFTISAITGSNTVKGYRLVTAYTDLVLPTASWKLGATISVAPTTGTVRVAAFGGDLT</sequence>
<accession>A0A6J7WZY6</accession>
<evidence type="ECO:0000313" key="1">
    <source>
        <dbReference type="EMBL" id="CAB5223300.1"/>
    </source>
</evidence>